<feature type="transmembrane region" description="Helical" evidence="1">
    <location>
        <begin position="66"/>
        <end position="87"/>
    </location>
</feature>
<keyword evidence="1" id="KW-0472">Membrane</keyword>
<reference evidence="3" key="1">
    <citation type="journal article" date="2019" name="Int. J. Syst. Evol. Microbiol.">
        <title>The Global Catalogue of Microorganisms (GCM) 10K type strain sequencing project: providing services to taxonomists for standard genome sequencing and annotation.</title>
        <authorList>
            <consortium name="The Broad Institute Genomics Platform"/>
            <consortium name="The Broad Institute Genome Sequencing Center for Infectious Disease"/>
            <person name="Wu L."/>
            <person name="Ma J."/>
        </authorList>
    </citation>
    <scope>NUCLEOTIDE SEQUENCE [LARGE SCALE GENOMIC DNA]</scope>
    <source>
        <strain evidence="3">JCM 17551</strain>
    </source>
</reference>
<keyword evidence="1" id="KW-1133">Transmembrane helix</keyword>
<protein>
    <recommendedName>
        <fullName evidence="4">DUF2975 domain-containing protein</fullName>
    </recommendedName>
</protein>
<feature type="transmembrane region" description="Helical" evidence="1">
    <location>
        <begin position="146"/>
        <end position="164"/>
    </location>
</feature>
<proteinExistence type="predicted"/>
<feature type="transmembrane region" description="Helical" evidence="1">
    <location>
        <begin position="114"/>
        <end position="134"/>
    </location>
</feature>
<dbReference type="InterPro" id="IPR021354">
    <property type="entry name" value="DUF2975"/>
</dbReference>
<sequence length="182" mass="20630">MSNIQKHIRRLRLFLQFMFVAVPVSVIFFWASISTPYDVLTSTGVVEVSFDINALTQQPLSITSRVLAAIANLLISGVAMYAIYILIRLFKNYEQGKIFSLENVSYYQKLGYSLFYWVLGNVIYGGVISVILSFNNLPGERYLELTFQGVDALTIMLGFLVLIISRVMKEGQIIADENRHTI</sequence>
<name>A0ABP7M7H5_9GAMM</name>
<evidence type="ECO:0000256" key="1">
    <source>
        <dbReference type="SAM" id="Phobius"/>
    </source>
</evidence>
<feature type="transmembrane region" description="Helical" evidence="1">
    <location>
        <begin position="12"/>
        <end position="33"/>
    </location>
</feature>
<dbReference type="EMBL" id="BAABBN010000004">
    <property type="protein sequence ID" value="GAA3916967.1"/>
    <property type="molecule type" value="Genomic_DNA"/>
</dbReference>
<gene>
    <name evidence="2" type="ORF">GCM10022277_09820</name>
</gene>
<evidence type="ECO:0008006" key="4">
    <source>
        <dbReference type="Google" id="ProtNLM"/>
    </source>
</evidence>
<evidence type="ECO:0000313" key="3">
    <source>
        <dbReference type="Proteomes" id="UP001501565"/>
    </source>
</evidence>
<dbReference type="RefSeq" id="WP_344796084.1">
    <property type="nucleotide sequence ID" value="NZ_BAABBN010000004.1"/>
</dbReference>
<organism evidence="2 3">
    <name type="scientific">Litoribacillus peritrichatus</name>
    <dbReference type="NCBI Taxonomy" id="718191"/>
    <lineage>
        <taxon>Bacteria</taxon>
        <taxon>Pseudomonadati</taxon>
        <taxon>Pseudomonadota</taxon>
        <taxon>Gammaproteobacteria</taxon>
        <taxon>Oceanospirillales</taxon>
        <taxon>Oceanospirillaceae</taxon>
        <taxon>Litoribacillus</taxon>
    </lineage>
</organism>
<accession>A0ABP7M7H5</accession>
<dbReference type="Pfam" id="PF11188">
    <property type="entry name" value="DUF2975"/>
    <property type="match status" value="1"/>
</dbReference>
<evidence type="ECO:0000313" key="2">
    <source>
        <dbReference type="EMBL" id="GAA3916967.1"/>
    </source>
</evidence>
<comment type="caution">
    <text evidence="2">The sequence shown here is derived from an EMBL/GenBank/DDBJ whole genome shotgun (WGS) entry which is preliminary data.</text>
</comment>
<keyword evidence="1" id="KW-0812">Transmembrane</keyword>
<dbReference type="Proteomes" id="UP001501565">
    <property type="component" value="Unassembled WGS sequence"/>
</dbReference>
<keyword evidence="3" id="KW-1185">Reference proteome</keyword>